<dbReference type="OrthoDB" id="411211at2759"/>
<dbReference type="GO" id="GO:0043001">
    <property type="term" value="P:Golgi to plasma membrane protein transport"/>
    <property type="evidence" value="ECO:0007669"/>
    <property type="project" value="TreeGrafter"/>
</dbReference>
<feature type="region of interest" description="Disordered" evidence="2">
    <location>
        <begin position="287"/>
        <end position="334"/>
    </location>
</feature>
<protein>
    <recommendedName>
        <fullName evidence="5">Isoleucyl-tRNA synthetase</fullName>
    </recommendedName>
</protein>
<dbReference type="PANTHER" id="PTHR13465">
    <property type="entry name" value="UPF0183 PROTEIN"/>
    <property type="match status" value="1"/>
</dbReference>
<evidence type="ECO:0000313" key="3">
    <source>
        <dbReference type="EMBL" id="KIV94702.1"/>
    </source>
</evidence>
<dbReference type="RefSeq" id="XP_016226276.1">
    <property type="nucleotide sequence ID" value="XM_016366758.1"/>
</dbReference>
<keyword evidence="4" id="KW-1185">Reference proteome</keyword>
<dbReference type="EMBL" id="KN847521">
    <property type="protein sequence ID" value="KIV94702.1"/>
    <property type="molecule type" value="Genomic_DNA"/>
</dbReference>
<feature type="compositionally biased region" description="Basic and acidic residues" evidence="2">
    <location>
        <begin position="325"/>
        <end position="334"/>
    </location>
</feature>
<dbReference type="GO" id="GO:0005802">
    <property type="term" value="C:trans-Golgi network"/>
    <property type="evidence" value="ECO:0007669"/>
    <property type="project" value="TreeGrafter"/>
</dbReference>
<dbReference type="STRING" id="212818.A0A0D1ZJA0"/>
<proteinExistence type="inferred from homology"/>
<reference evidence="3 4" key="1">
    <citation type="submission" date="2015-01" db="EMBL/GenBank/DDBJ databases">
        <title>The Genome Sequence of Exophiala mesophila CBS40295.</title>
        <authorList>
            <consortium name="The Broad Institute Genomics Platform"/>
            <person name="Cuomo C."/>
            <person name="de Hoog S."/>
            <person name="Gorbushina A."/>
            <person name="Stielow B."/>
            <person name="Teixiera M."/>
            <person name="Abouelleil A."/>
            <person name="Chapman S.B."/>
            <person name="Priest M."/>
            <person name="Young S.K."/>
            <person name="Wortman J."/>
            <person name="Nusbaum C."/>
            <person name="Birren B."/>
        </authorList>
    </citation>
    <scope>NUCLEOTIDE SEQUENCE [LARGE SCALE GENOMIC DNA]</scope>
    <source>
        <strain evidence="3 4">CBS 40295</strain>
    </source>
</reference>
<name>A0A0D1ZJA0_EXOME</name>
<dbReference type="InterPro" id="IPR005373">
    <property type="entry name" value="PHAF1"/>
</dbReference>
<evidence type="ECO:0000313" key="4">
    <source>
        <dbReference type="Proteomes" id="UP000054302"/>
    </source>
</evidence>
<feature type="compositionally biased region" description="Polar residues" evidence="2">
    <location>
        <begin position="308"/>
        <end position="318"/>
    </location>
</feature>
<accession>A0A0D1ZJA0</accession>
<evidence type="ECO:0000256" key="1">
    <source>
        <dbReference type="ARBA" id="ARBA00024339"/>
    </source>
</evidence>
<dbReference type="PANTHER" id="PTHR13465:SF2">
    <property type="entry name" value="PHAGOSOME ASSEMBLY FACTOR 1"/>
    <property type="match status" value="1"/>
</dbReference>
<dbReference type="HOGENOM" id="CLU_032056_3_0_1"/>
<comment type="similarity">
    <text evidence="1">Belongs to the PHAF1 family.</text>
</comment>
<dbReference type="AlphaFoldDB" id="A0A0D1ZJA0"/>
<organism evidence="3 4">
    <name type="scientific">Exophiala mesophila</name>
    <name type="common">Black yeast-like fungus</name>
    <dbReference type="NCBI Taxonomy" id="212818"/>
    <lineage>
        <taxon>Eukaryota</taxon>
        <taxon>Fungi</taxon>
        <taxon>Dikarya</taxon>
        <taxon>Ascomycota</taxon>
        <taxon>Pezizomycotina</taxon>
        <taxon>Eurotiomycetes</taxon>
        <taxon>Chaetothyriomycetidae</taxon>
        <taxon>Chaetothyriales</taxon>
        <taxon>Herpotrichiellaceae</taxon>
        <taxon>Exophiala</taxon>
    </lineage>
</organism>
<dbReference type="VEuPathDB" id="FungiDB:PV10_02441"/>
<gene>
    <name evidence="3" type="ORF">PV10_02441</name>
</gene>
<dbReference type="InterPro" id="IPR039156">
    <property type="entry name" value="PHAF1/BROMI"/>
</dbReference>
<evidence type="ECO:0008006" key="5">
    <source>
        <dbReference type="Google" id="ProtNLM"/>
    </source>
</evidence>
<dbReference type="OMA" id="YRKNDQK"/>
<dbReference type="Proteomes" id="UP000054302">
    <property type="component" value="Unassembled WGS sequence"/>
</dbReference>
<dbReference type="Pfam" id="PF03676">
    <property type="entry name" value="PHAF1"/>
    <property type="match status" value="2"/>
</dbReference>
<evidence type="ECO:0000256" key="2">
    <source>
        <dbReference type="SAM" id="MobiDB-lite"/>
    </source>
</evidence>
<sequence>MLEMGDPPLKAVGSLQIQPERALGWITLGSSLYHVITRLKASPEQFPTLEISYTPSTPLSNPVILSLASNGLRLRFDGPDQRLRLIEILDFSLVAVTYKNIDLVRRTKSSEEANIEDPTQLGPSFKHVYNRLFGPTYAGEYIQPLSGKTTGTYVLSYPGLAFTFPVKHKSWSDKVDFVSLLSSNATGPALSMAIFSGNSWTEARTTLYNKTPTLPRMPTIGGKLGEVTPDEVEEVRVLGGGKLELVRRSLAPFAMTLNETTPQDIVAELGPPDAIYRKHDRRISIHATGHPVRRRVSMSPGLDPQAIDTDQSSIQSYTEDSDIEAESREDKTGDSTDECFYNYLNHGFDILIARPNNKSAPFPGGAAADSVSWNSSALLVATKIFLHGNVPGSFSFNRHRRSRWVIRTSNESQGSVLTSEMKFQEISSALKDLWRDSYKDEHEEKQMQRGMVLNRGWEESPESSIELLGDMEESPTRETAIDSFSADGNGGLSNTELFGFPGLLFEVLKNDTISCLTVF</sequence>
<dbReference type="GeneID" id="27320286"/>